<keyword evidence="3" id="KW-1185">Reference proteome</keyword>
<sequence>MPTAGIGMESRYRVLVPMTIDNTGTTSAASTNMEFACDSHHPCDSCMASREALEVATNVHNAIHQIKLNCECLRINQAFLKNAIQRYSNAIIARWKKRSQTKRAEILEKAFPGMPQKKFSIIQARYAEENLEASSLCCTFLLPYLSVEDLSSDPMRLLSLLYVRTEYDASTWAGFDLENTKADWHEGLLDSVCKSAMIAYGARYGEIVEWDQERVDQGHLIALPRANLLIQIQATLSAMLAETVGILTDGATIEERPTKWLALIESGFRRSREDEIYSSFIDRAFQRPPVFDIDELLKIAEARTANAQDQLWLLQTEPSHVHREYRLLQDSEYFSVVVPQLSGTVDVEKYNLIGNILSVESTGRFSEWNCVVEECKHVREQLNGCGGQVQLGKPLPEKYSQAVSCLEAALESILWRWTRDVASLLPKLRGFASCYDHVLLDIQRAMTRTTAKRLPDYDCYKEDPLFWCLYLIVYHDDSLESSFEPPFVFAFLGDLVGNDTRVDKNRLDQRLMDGLADIGAIWEMIMAIRYHRPSRYRMETLQALDLGSARAGCRRLALETRRLRGTQVFPNQMSLSVKPPLQLFVESFRPGDGTKENDRHERRMASRRLLKSFWDAARDFQRQYLGGIGLSTEEIQMHLASISFDLAPEYLESLEKRNQKIPSPVHVARSLTGSEASQCTSWDVSQEQSSRFVNVGPVKSKMKRRPTPREDDVEAPLPEAGPAANEDVHDHESDSTDSRIENILLVTPESFKIFMDMFPSKDLDSQTAKKGLTDWKKFVGAMTDAGFVANHNSGSAVTFIRQSGGRIIFHKPHPVAKLDRHVLLGYGKRPRRWFGLDQESFQVAPRAGT</sequence>
<reference evidence="3" key="1">
    <citation type="journal article" date="2014" name="BMC Genomics">
        <title>Genome characteristics reveal the impact of lichenization on lichen-forming fungus Endocarpon pusillum Hedwig (Verrucariales, Ascomycota).</title>
        <authorList>
            <person name="Wang Y.-Y."/>
            <person name="Liu B."/>
            <person name="Zhang X.-Y."/>
            <person name="Zhou Q.-M."/>
            <person name="Zhang T."/>
            <person name="Li H."/>
            <person name="Yu Y.-F."/>
            <person name="Zhang X.-L."/>
            <person name="Hao X.-Y."/>
            <person name="Wang M."/>
            <person name="Wang L."/>
            <person name="Wei J.-C."/>
        </authorList>
    </citation>
    <scope>NUCLEOTIDE SEQUENCE [LARGE SCALE GENOMIC DNA]</scope>
    <source>
        <strain evidence="3">Z07020 / HMAS-L-300199</strain>
    </source>
</reference>
<dbReference type="PANTHER" id="PTHR40788:SF1">
    <property type="entry name" value="IPA PROTEIN"/>
    <property type="match status" value="1"/>
</dbReference>
<dbReference type="HOGENOM" id="CLU_017829_0_0_1"/>
<accession>U1HZC5</accession>
<gene>
    <name evidence="2" type="ORF">EPUS_04337</name>
</gene>
<feature type="region of interest" description="Disordered" evidence="1">
    <location>
        <begin position="693"/>
        <end position="737"/>
    </location>
</feature>
<dbReference type="OrthoDB" id="2922289at2759"/>
<evidence type="ECO:0000313" key="3">
    <source>
        <dbReference type="Proteomes" id="UP000019373"/>
    </source>
</evidence>
<protein>
    <recommendedName>
        <fullName evidence="4">Clr5 domain-containing protein</fullName>
    </recommendedName>
</protein>
<dbReference type="PANTHER" id="PTHR40788">
    <property type="entry name" value="CLR5 DOMAIN-CONTAINING PROTEIN-RELATED"/>
    <property type="match status" value="1"/>
</dbReference>
<name>U1HZC5_ENDPU</name>
<dbReference type="GeneID" id="19239368"/>
<evidence type="ECO:0008006" key="4">
    <source>
        <dbReference type="Google" id="ProtNLM"/>
    </source>
</evidence>
<evidence type="ECO:0000313" key="2">
    <source>
        <dbReference type="EMBL" id="ERF76260.1"/>
    </source>
</evidence>
<organism evidence="2 3">
    <name type="scientific">Endocarpon pusillum (strain Z07020 / HMAS-L-300199)</name>
    <name type="common">Lichen-forming fungus</name>
    <dbReference type="NCBI Taxonomy" id="1263415"/>
    <lineage>
        <taxon>Eukaryota</taxon>
        <taxon>Fungi</taxon>
        <taxon>Dikarya</taxon>
        <taxon>Ascomycota</taxon>
        <taxon>Pezizomycotina</taxon>
        <taxon>Eurotiomycetes</taxon>
        <taxon>Chaetothyriomycetidae</taxon>
        <taxon>Verrucariales</taxon>
        <taxon>Verrucariaceae</taxon>
        <taxon>Endocarpon</taxon>
    </lineage>
</organism>
<dbReference type="eggNOG" id="ENOG502S6HP">
    <property type="taxonomic scope" value="Eukaryota"/>
</dbReference>
<proteinExistence type="predicted"/>
<evidence type="ECO:0000256" key="1">
    <source>
        <dbReference type="SAM" id="MobiDB-lite"/>
    </source>
</evidence>
<dbReference type="RefSeq" id="XP_007786439.1">
    <property type="nucleotide sequence ID" value="XM_007788249.1"/>
</dbReference>
<dbReference type="OMA" id="TCHEMLM"/>
<dbReference type="EMBL" id="KE720772">
    <property type="protein sequence ID" value="ERF76260.1"/>
    <property type="molecule type" value="Genomic_DNA"/>
</dbReference>
<feature type="compositionally biased region" description="Basic and acidic residues" evidence="1">
    <location>
        <begin position="726"/>
        <end position="737"/>
    </location>
</feature>
<dbReference type="Proteomes" id="UP000019373">
    <property type="component" value="Unassembled WGS sequence"/>
</dbReference>
<dbReference type="AlphaFoldDB" id="U1HZC5"/>